<accession>A0A369KV19</accession>
<organism evidence="2 3">
    <name type="scientific">Spirobacillus cienkowskii</name>
    <dbReference type="NCBI Taxonomy" id="495820"/>
    <lineage>
        <taxon>Bacteria</taxon>
        <taxon>Pseudomonadati</taxon>
        <taxon>Bdellovibrionota</taxon>
        <taxon>Oligoflexia</taxon>
        <taxon>Silvanigrellales</taxon>
        <taxon>Spirobacillus</taxon>
    </lineage>
</organism>
<comment type="caution">
    <text evidence="2">The sequence shown here is derived from an EMBL/GenBank/DDBJ whole genome shotgun (WGS) entry which is preliminary data.</text>
</comment>
<dbReference type="EMBL" id="QOVW01000059">
    <property type="protein sequence ID" value="RDB36555.1"/>
    <property type="molecule type" value="Genomic_DNA"/>
</dbReference>
<evidence type="ECO:0000313" key="2">
    <source>
        <dbReference type="EMBL" id="RDB36555.1"/>
    </source>
</evidence>
<gene>
    <name evidence="2" type="ORF">DCC88_04565</name>
</gene>
<dbReference type="Proteomes" id="UP000253934">
    <property type="component" value="Unassembled WGS sequence"/>
</dbReference>
<feature type="region of interest" description="Disordered" evidence="1">
    <location>
        <begin position="1"/>
        <end position="24"/>
    </location>
</feature>
<sequence>MNSSKSSEKNKKEKFEKQKSSFDDETQKWFDRDDLQDLAKFGGDILKKTVATGMDVIKEVKDNFPKEATQLLSKGKDELLKGISQDVAKNMISFGIEKFFAVARQHRVDLSVRLRKSDEPKHTDDDKK</sequence>
<name>A0A369KV19_9BACT</name>
<dbReference type="AlphaFoldDB" id="A0A369KV19"/>
<proteinExistence type="predicted"/>
<evidence type="ECO:0000313" key="3">
    <source>
        <dbReference type="Proteomes" id="UP000253934"/>
    </source>
</evidence>
<evidence type="ECO:0000256" key="1">
    <source>
        <dbReference type="SAM" id="MobiDB-lite"/>
    </source>
</evidence>
<protein>
    <submittedName>
        <fullName evidence="2">Uncharacterized protein</fullName>
    </submittedName>
</protein>
<reference evidence="2" key="1">
    <citation type="submission" date="2018-04" db="EMBL/GenBank/DDBJ databases">
        <title>Draft genome sequence of the Candidatus Spirobacillus cienkowskii, a pathogen of freshwater Daphnia species, reconstructed from hemolymph metagenomic reads.</title>
        <authorList>
            <person name="Bresciani L."/>
            <person name="Lemos L.N."/>
            <person name="Wale N."/>
            <person name="Lin J.Y."/>
            <person name="Fernandes G.R."/>
            <person name="Duffy M.A."/>
            <person name="Rodrigues J.M."/>
        </authorList>
    </citation>
    <scope>NUCLEOTIDE SEQUENCE [LARGE SCALE GENOMIC DNA]</scope>
    <source>
        <strain evidence="2">Binning01</strain>
    </source>
</reference>
<keyword evidence="3" id="KW-1185">Reference proteome</keyword>